<keyword evidence="2" id="KW-0012">Acyltransferase</keyword>
<dbReference type="AlphaFoldDB" id="A0A078LIE8"/>
<evidence type="ECO:0000256" key="1">
    <source>
        <dbReference type="ARBA" id="ARBA00022679"/>
    </source>
</evidence>
<feature type="domain" description="N-acetyltransferase" evidence="3">
    <location>
        <begin position="3"/>
        <end position="167"/>
    </location>
</feature>
<dbReference type="CDD" id="cd04301">
    <property type="entry name" value="NAT_SF"/>
    <property type="match status" value="1"/>
</dbReference>
<dbReference type="RefSeq" id="WP_115609657.1">
    <property type="nucleotide sequence ID" value="NZ_CAYTAX010000003.1"/>
</dbReference>
<dbReference type="PANTHER" id="PTHR43800:SF1">
    <property type="entry name" value="PEPTIDYL-LYSINE N-ACETYLTRANSFERASE YJAB"/>
    <property type="match status" value="1"/>
</dbReference>
<sequence length="171" mass="19050">MKMTFRPTTLADITVMPAIERSAGQRFRDVPALAWIADGPVISVEQHREHAAKGLSWLALADERPVGFLLAEALDSSLFIAEVSLLREWQGKGIGRQLIAYVAEQARSSGFDALTLTTFRDVAWNAPLYARMGFVVLDDEHLSPGLRQKREEEAAHGLAYESRCAMRLRLV</sequence>
<dbReference type="SUPFAM" id="SSF55729">
    <property type="entry name" value="Acyl-CoA N-acyltransferases (Nat)"/>
    <property type="match status" value="1"/>
</dbReference>
<dbReference type="GO" id="GO:0016747">
    <property type="term" value="F:acyltransferase activity, transferring groups other than amino-acyl groups"/>
    <property type="evidence" value="ECO:0007669"/>
    <property type="project" value="InterPro"/>
</dbReference>
<keyword evidence="1 4" id="KW-0808">Transferase</keyword>
<dbReference type="EMBL" id="LK931336">
    <property type="protein sequence ID" value="CDZ85062.1"/>
    <property type="molecule type" value="Genomic_DNA"/>
</dbReference>
<evidence type="ECO:0000256" key="2">
    <source>
        <dbReference type="ARBA" id="ARBA00023315"/>
    </source>
</evidence>
<organism evidence="4">
    <name type="scientific">Citrobacter koseri</name>
    <name type="common">Citrobacter diversus</name>
    <dbReference type="NCBI Taxonomy" id="545"/>
    <lineage>
        <taxon>Bacteria</taxon>
        <taxon>Pseudomonadati</taxon>
        <taxon>Pseudomonadota</taxon>
        <taxon>Gammaproteobacteria</taxon>
        <taxon>Enterobacterales</taxon>
        <taxon>Enterobacteriaceae</taxon>
        <taxon>Citrobacter</taxon>
    </lineage>
</organism>
<dbReference type="Pfam" id="PF00583">
    <property type="entry name" value="Acetyltransf_1"/>
    <property type="match status" value="1"/>
</dbReference>
<evidence type="ECO:0000313" key="4">
    <source>
        <dbReference type="EMBL" id="CDZ85062.1"/>
    </source>
</evidence>
<dbReference type="InterPro" id="IPR016181">
    <property type="entry name" value="Acyl_CoA_acyltransferase"/>
</dbReference>
<dbReference type="PATRIC" id="fig|545.12.peg.3260"/>
<proteinExistence type="predicted"/>
<reference evidence="4" key="1">
    <citation type="submission" date="2014-06" db="EMBL/GenBank/DDBJ databases">
        <authorList>
            <person name="Urmite Genomes Urmite Genomes"/>
        </authorList>
    </citation>
    <scope>NUCLEOTIDE SEQUENCE</scope>
</reference>
<accession>A0A078LIE8</accession>
<dbReference type="PANTHER" id="PTHR43800">
    <property type="entry name" value="PEPTIDYL-LYSINE N-ACETYLTRANSFERASE YJAB"/>
    <property type="match status" value="1"/>
</dbReference>
<gene>
    <name evidence="4" type="ORF">BN1086_03256</name>
</gene>
<evidence type="ECO:0000259" key="3">
    <source>
        <dbReference type="PROSITE" id="PS51186"/>
    </source>
</evidence>
<name>A0A078LIE8_CITKO</name>
<dbReference type="Gene3D" id="3.40.630.30">
    <property type="match status" value="1"/>
</dbReference>
<dbReference type="PROSITE" id="PS51186">
    <property type="entry name" value="GNAT"/>
    <property type="match status" value="1"/>
</dbReference>
<protein>
    <submittedName>
        <fullName evidence="4">Acetyltransferase (GNAT) family protein</fullName>
    </submittedName>
</protein>
<dbReference type="InterPro" id="IPR000182">
    <property type="entry name" value="GNAT_dom"/>
</dbReference>